<dbReference type="AlphaFoldDB" id="A0A165R353"/>
<dbReference type="EMBL" id="KV429052">
    <property type="protein sequence ID" value="KZT70239.1"/>
    <property type="molecule type" value="Genomic_DNA"/>
</dbReference>
<sequence>MLLRLIVIFLPLSVALLLAWIVVRIVSLPCPSVHHANTTEHCHRSCSSGLLALSYLGYCSYVSLGYYVVHYTLVCSARKLSCSLYISPPCHILFLSSSSSRLSCRTSDLLML</sequence>
<evidence type="ECO:0000313" key="2">
    <source>
        <dbReference type="Proteomes" id="UP000076727"/>
    </source>
</evidence>
<gene>
    <name evidence="1" type="ORF">DAEQUDRAFT_213672</name>
</gene>
<proteinExistence type="predicted"/>
<organism evidence="1 2">
    <name type="scientific">Daedalea quercina L-15889</name>
    <dbReference type="NCBI Taxonomy" id="1314783"/>
    <lineage>
        <taxon>Eukaryota</taxon>
        <taxon>Fungi</taxon>
        <taxon>Dikarya</taxon>
        <taxon>Basidiomycota</taxon>
        <taxon>Agaricomycotina</taxon>
        <taxon>Agaricomycetes</taxon>
        <taxon>Polyporales</taxon>
        <taxon>Fomitopsis</taxon>
    </lineage>
</organism>
<reference evidence="1 2" key="1">
    <citation type="journal article" date="2016" name="Mol. Biol. Evol.">
        <title>Comparative Genomics of Early-Diverging Mushroom-Forming Fungi Provides Insights into the Origins of Lignocellulose Decay Capabilities.</title>
        <authorList>
            <person name="Nagy L.G."/>
            <person name="Riley R."/>
            <person name="Tritt A."/>
            <person name="Adam C."/>
            <person name="Daum C."/>
            <person name="Floudas D."/>
            <person name="Sun H."/>
            <person name="Yadav J.S."/>
            <person name="Pangilinan J."/>
            <person name="Larsson K.H."/>
            <person name="Matsuura K."/>
            <person name="Barry K."/>
            <person name="Labutti K."/>
            <person name="Kuo R."/>
            <person name="Ohm R.A."/>
            <person name="Bhattacharya S.S."/>
            <person name="Shirouzu T."/>
            <person name="Yoshinaga Y."/>
            <person name="Martin F.M."/>
            <person name="Grigoriev I.V."/>
            <person name="Hibbett D.S."/>
        </authorList>
    </citation>
    <scope>NUCLEOTIDE SEQUENCE [LARGE SCALE GENOMIC DNA]</scope>
    <source>
        <strain evidence="1 2">L-15889</strain>
    </source>
</reference>
<accession>A0A165R353</accession>
<name>A0A165R353_9APHY</name>
<evidence type="ECO:0000313" key="1">
    <source>
        <dbReference type="EMBL" id="KZT70239.1"/>
    </source>
</evidence>
<protein>
    <submittedName>
        <fullName evidence="1">Uncharacterized protein</fullName>
    </submittedName>
</protein>
<dbReference type="Proteomes" id="UP000076727">
    <property type="component" value="Unassembled WGS sequence"/>
</dbReference>
<keyword evidence="2" id="KW-1185">Reference proteome</keyword>